<dbReference type="Pfam" id="PF07394">
    <property type="entry name" value="DUF1501"/>
    <property type="match status" value="1"/>
</dbReference>
<comment type="caution">
    <text evidence="2">The sequence shown here is derived from an EMBL/GenBank/DDBJ whole genome shotgun (WGS) entry which is preliminary data.</text>
</comment>
<sequence length="391" mass="42527">MANTDITRRTSLKLAIASCGLLMNPVLLANAATDSRLVVIVLRGAMDGLDVVRPVGDPHLSTLRPNLGNKPGPALTDFYQLHPLASNLMPLWREESLAFVHAVATPYRDKRSHFEGQDFLECGLSSIPTGVDKQSGWLNRFLASIPSHGPRTGFSVAREGEIILTGQAPITRWFPKTNVNLSSQGQRLMAQMYEDDPLLHPTAAQAFELLEETKALRSKAGKGEAPLPGYLQVADYLAQQLLGDTRVASFTINGWDTHKNQQNTLVRPMKELTESLLHMRKTLGKTWDDTTILAITEFGRTARENGTGGTDHGTGGLMIMAGGGVRGGKVYGKWPGLGEGQLYQNRDLLPTVDVRRYVAGVSRGQFGISDSQVARIFPGVDMAVGVEDIVT</sequence>
<feature type="chain" id="PRO_5043719091" evidence="1">
    <location>
        <begin position="32"/>
        <end position="391"/>
    </location>
</feature>
<evidence type="ECO:0000313" key="3">
    <source>
        <dbReference type="Proteomes" id="UP001409585"/>
    </source>
</evidence>
<dbReference type="RefSeq" id="WP_345420216.1">
    <property type="nucleotide sequence ID" value="NZ_AP031496.1"/>
</dbReference>
<dbReference type="AlphaFoldDB" id="A0AAV3U1E3"/>
<keyword evidence="1" id="KW-0732">Signal</keyword>
<protein>
    <submittedName>
        <fullName evidence="2">DUF1501 domain-containing protein</fullName>
    </submittedName>
</protein>
<dbReference type="InterPro" id="IPR010869">
    <property type="entry name" value="DUF1501"/>
</dbReference>
<dbReference type="PANTHER" id="PTHR43737">
    <property type="entry name" value="BLL7424 PROTEIN"/>
    <property type="match status" value="1"/>
</dbReference>
<dbReference type="EMBL" id="BAABLX010000009">
    <property type="protein sequence ID" value="GAA4939682.1"/>
    <property type="molecule type" value="Genomic_DNA"/>
</dbReference>
<name>A0AAV3U1E3_9ALTE</name>
<dbReference type="Proteomes" id="UP001409585">
    <property type="component" value="Unassembled WGS sequence"/>
</dbReference>
<accession>A0AAV3U1E3</accession>
<reference evidence="3" key="1">
    <citation type="journal article" date="2019" name="Int. J. Syst. Evol. Microbiol.">
        <title>The Global Catalogue of Microorganisms (GCM) 10K type strain sequencing project: providing services to taxonomists for standard genome sequencing and annotation.</title>
        <authorList>
            <consortium name="The Broad Institute Genomics Platform"/>
            <consortium name="The Broad Institute Genome Sequencing Center for Infectious Disease"/>
            <person name="Wu L."/>
            <person name="Ma J."/>
        </authorList>
    </citation>
    <scope>NUCLEOTIDE SEQUENCE [LARGE SCALE GENOMIC DNA]</scope>
    <source>
        <strain evidence="3">JCM 19134</strain>
    </source>
</reference>
<proteinExistence type="predicted"/>
<feature type="signal peptide" evidence="1">
    <location>
        <begin position="1"/>
        <end position="31"/>
    </location>
</feature>
<organism evidence="2 3">
    <name type="scientific">Halioxenophilus aromaticivorans</name>
    <dbReference type="NCBI Taxonomy" id="1306992"/>
    <lineage>
        <taxon>Bacteria</taxon>
        <taxon>Pseudomonadati</taxon>
        <taxon>Pseudomonadota</taxon>
        <taxon>Gammaproteobacteria</taxon>
        <taxon>Alteromonadales</taxon>
        <taxon>Alteromonadaceae</taxon>
        <taxon>Halioxenophilus</taxon>
    </lineage>
</organism>
<dbReference type="PANTHER" id="PTHR43737:SF1">
    <property type="entry name" value="DUF1501 DOMAIN-CONTAINING PROTEIN"/>
    <property type="match status" value="1"/>
</dbReference>
<evidence type="ECO:0000256" key="1">
    <source>
        <dbReference type="SAM" id="SignalP"/>
    </source>
</evidence>
<evidence type="ECO:0000313" key="2">
    <source>
        <dbReference type="EMBL" id="GAA4939682.1"/>
    </source>
</evidence>
<keyword evidence="3" id="KW-1185">Reference proteome</keyword>
<gene>
    <name evidence="2" type="ORF">GCM10025791_17430</name>
</gene>